<dbReference type="eggNOG" id="COG0577">
    <property type="taxonomic scope" value="Bacteria"/>
</dbReference>
<evidence type="ECO:0000256" key="6">
    <source>
        <dbReference type="ARBA" id="ARBA00038076"/>
    </source>
</evidence>
<feature type="transmembrane region" description="Helical" evidence="7">
    <location>
        <begin position="323"/>
        <end position="350"/>
    </location>
</feature>
<name>D6GRJ9_FILAD</name>
<dbReference type="PATRIC" id="fig|546269.5.peg.455"/>
<dbReference type="GO" id="GO:0022857">
    <property type="term" value="F:transmembrane transporter activity"/>
    <property type="evidence" value="ECO:0007669"/>
    <property type="project" value="TreeGrafter"/>
</dbReference>
<dbReference type="RefSeq" id="WP_014262099.1">
    <property type="nucleotide sequence ID" value="NC_016630.1"/>
</dbReference>
<organism evidence="9 10">
    <name type="scientific">Filifactor alocis (strain ATCC 35896 / CCUG 47790 / D40 B5)</name>
    <name type="common">Fusobacterium alocis</name>
    <dbReference type="NCBI Taxonomy" id="546269"/>
    <lineage>
        <taxon>Bacteria</taxon>
        <taxon>Bacillati</taxon>
        <taxon>Bacillota</taxon>
        <taxon>Clostridia</taxon>
        <taxon>Peptostreptococcales</taxon>
        <taxon>Filifactoraceae</taxon>
        <taxon>Filifactor</taxon>
    </lineage>
</organism>
<dbReference type="KEGG" id="faa:HMPREF0389_00205"/>
<dbReference type="STRING" id="546269.HMPREF0389_00205"/>
<dbReference type="Proteomes" id="UP000007468">
    <property type="component" value="Chromosome"/>
</dbReference>
<comment type="subcellular location">
    <subcellularLocation>
        <location evidence="1">Cell membrane</location>
        <topology evidence="1">Multi-pass membrane protein</topology>
    </subcellularLocation>
</comment>
<evidence type="ECO:0000256" key="5">
    <source>
        <dbReference type="ARBA" id="ARBA00023136"/>
    </source>
</evidence>
<evidence type="ECO:0000313" key="9">
    <source>
        <dbReference type="EMBL" id="EFE28290.2"/>
    </source>
</evidence>
<dbReference type="GO" id="GO:0005886">
    <property type="term" value="C:plasma membrane"/>
    <property type="evidence" value="ECO:0007669"/>
    <property type="project" value="UniProtKB-SubCell"/>
</dbReference>
<dbReference type="PANTHER" id="PTHR30572">
    <property type="entry name" value="MEMBRANE COMPONENT OF TRANSPORTER-RELATED"/>
    <property type="match status" value="1"/>
</dbReference>
<dbReference type="AlphaFoldDB" id="D6GRJ9"/>
<sequence length="837" mass="94640">MRNINNRKWISNISKKSMKANRKRNLILILAISLTAFMVTAVFTVAGSMITGMEKSTMYQVGSDFHAGFKFLTQKQYDKLSRDNKISELSYSIIVGQSTNEELREDYTEIRYTGEGNAKHSFSFPEIGTLPQKENEIATCINVLDDFGLSHEIGQTIRLQIDNGIDTYEGEFLVSGIWKKPTATLANQIYVSKEFQEKFSPTWQNEVDMKKFMDVDSYAGSINPGFNFNNAFNISGKMDELKMRLDFGKEINEGVNWAYSTSSIDPTSMALMIFLLFIIMISGYLIISNIFNISITADIHHYGLLKTIGTTNIQLKKIVIRQAIMISIIAIPIGLLIGYLASMIMIPLIISNMISIPVTMKFNIWFFVVSGIFSWITVRISCIRPCRIVKKISPVEAVRYIGYSNSIKRKNKRTHKVTPVTMAWQNIGRNKKKTISVILSMALSIIMLNITVSLVASFDEDKYVSSFASSDFTVADASLFDRYLKAVENEGVSESNIEYCKKMNGIEDIGAVYMSTGFHKVDGSVLKKVLNFYETIKNKINSDEAKELETRIFDSHEIYSCVYGIDQIVYDKLEMDAGKLDWEKFKTGKYVVISAPIEGSKDDAEVAFYKIGDNINVEMPDGSTKSYEVIGIGKIPYAMGSGYSFTIDINIMLPSEEYLAHSQSKGAMKLFMNVDDDNIDKVEASLTEYCENIKPLLDFESRNKYKEGFKEMQQTFLLIGSAMSLILALIGILNFINLTYTSINERSRELMTLHAVGMTYKQIKNMLSAEGVIRIIFTFIAVFTIGIGLNRTIVNMIAGQMIMFKYQFVVWPMLVSIPIFLLIAVVIPKMFSWQNRA</sequence>
<evidence type="ECO:0000256" key="7">
    <source>
        <dbReference type="SAM" id="Phobius"/>
    </source>
</evidence>
<keyword evidence="4 7" id="KW-1133">Transmembrane helix</keyword>
<feature type="transmembrane region" description="Helical" evidence="7">
    <location>
        <begin position="716"/>
        <end position="740"/>
    </location>
</feature>
<protein>
    <submittedName>
        <fullName evidence="9">Efflux ABC transporter, permease protein</fullName>
    </submittedName>
</protein>
<dbReference type="EMBL" id="CP002390">
    <property type="protein sequence ID" value="EFE28290.2"/>
    <property type="molecule type" value="Genomic_DNA"/>
</dbReference>
<feature type="domain" description="ABC3 transporter permease C-terminal" evidence="8">
    <location>
        <begin position="722"/>
        <end position="827"/>
    </location>
</feature>
<dbReference type="InterPro" id="IPR050250">
    <property type="entry name" value="Macrolide_Exporter_MacB"/>
</dbReference>
<feature type="transmembrane region" description="Helical" evidence="7">
    <location>
        <begin position="269"/>
        <end position="287"/>
    </location>
</feature>
<feature type="transmembrane region" description="Helical" evidence="7">
    <location>
        <begin position="435"/>
        <end position="458"/>
    </location>
</feature>
<evidence type="ECO:0000256" key="3">
    <source>
        <dbReference type="ARBA" id="ARBA00022692"/>
    </source>
</evidence>
<evidence type="ECO:0000313" key="10">
    <source>
        <dbReference type="Proteomes" id="UP000007468"/>
    </source>
</evidence>
<evidence type="ECO:0000256" key="2">
    <source>
        <dbReference type="ARBA" id="ARBA00022475"/>
    </source>
</evidence>
<keyword evidence="2" id="KW-1003">Cell membrane</keyword>
<feature type="transmembrane region" description="Helical" evidence="7">
    <location>
        <begin position="771"/>
        <end position="789"/>
    </location>
</feature>
<evidence type="ECO:0000259" key="8">
    <source>
        <dbReference type="Pfam" id="PF02687"/>
    </source>
</evidence>
<keyword evidence="3 7" id="KW-0812">Transmembrane</keyword>
<proteinExistence type="inferred from homology"/>
<feature type="transmembrane region" description="Helical" evidence="7">
    <location>
        <begin position="809"/>
        <end position="827"/>
    </location>
</feature>
<feature type="domain" description="ABC3 transporter permease C-terminal" evidence="8">
    <location>
        <begin position="273"/>
        <end position="394"/>
    </location>
</feature>
<dbReference type="Pfam" id="PF02687">
    <property type="entry name" value="FtsX"/>
    <property type="match status" value="2"/>
</dbReference>
<keyword evidence="5 7" id="KW-0472">Membrane</keyword>
<feature type="transmembrane region" description="Helical" evidence="7">
    <location>
        <begin position="362"/>
        <end position="382"/>
    </location>
</feature>
<gene>
    <name evidence="9" type="ordered locus">HMPREF0389_00205</name>
</gene>
<accession>D6GRJ9</accession>
<comment type="similarity">
    <text evidence="6">Belongs to the ABC-4 integral membrane protein family.</text>
</comment>
<evidence type="ECO:0000256" key="1">
    <source>
        <dbReference type="ARBA" id="ARBA00004651"/>
    </source>
</evidence>
<reference evidence="10" key="1">
    <citation type="submission" date="2010-12" db="EMBL/GenBank/DDBJ databases">
        <title>The genome sequence of Filifactor alocis strain ATCC 35896.</title>
        <authorList>
            <consortium name="The Broad Institute Genome Sequencing Platform"/>
            <person name="Ward D."/>
            <person name="Earl A."/>
            <person name="Feldgarden M."/>
            <person name="Young S.K."/>
            <person name="Gargeya S."/>
            <person name="Zeng Q."/>
            <person name="Alvarado L."/>
            <person name="Berlin A."/>
            <person name="Bochicchio J."/>
            <person name="Chapman S.B."/>
            <person name="Chen Z."/>
            <person name="Freedman E."/>
            <person name="Gellesch M."/>
            <person name="Goldberg J."/>
            <person name="Griggs A."/>
            <person name="Gujja S."/>
            <person name="Heilman E."/>
            <person name="Heiman D."/>
            <person name="Howarth C."/>
            <person name="Mehta T."/>
            <person name="Neiman D."/>
            <person name="Pearson M."/>
            <person name="Roberts A."/>
            <person name="Saif S."/>
            <person name="Shea T."/>
            <person name="Shenoy N."/>
            <person name="Sisk P."/>
            <person name="Stolte C."/>
            <person name="Sykes S."/>
            <person name="White J."/>
            <person name="Yandava C."/>
            <person name="Izard J."/>
            <person name="Blanton J.M."/>
            <person name="Baranova O.V."/>
            <person name="Tanner A.C."/>
            <person name="Dewhirst F.E."/>
            <person name="Haas B."/>
            <person name="Nusbaum C."/>
            <person name="Birren B."/>
        </authorList>
    </citation>
    <scope>NUCLEOTIDE SEQUENCE [LARGE SCALE GENOMIC DNA]</scope>
    <source>
        <strain evidence="10">ATCC 35896 / D40 B5</strain>
    </source>
</reference>
<evidence type="ECO:0000256" key="4">
    <source>
        <dbReference type="ARBA" id="ARBA00022989"/>
    </source>
</evidence>
<dbReference type="InterPro" id="IPR003838">
    <property type="entry name" value="ABC3_permease_C"/>
</dbReference>
<keyword evidence="10" id="KW-1185">Reference proteome</keyword>
<dbReference type="OrthoDB" id="1694171at2"/>
<dbReference type="PANTHER" id="PTHR30572:SF4">
    <property type="entry name" value="ABC TRANSPORTER PERMEASE YTRF"/>
    <property type="match status" value="1"/>
</dbReference>
<dbReference type="HOGENOM" id="CLU_010964_1_0_9"/>